<name>A0ABQ9EB53_TEGGR</name>
<evidence type="ECO:0000256" key="10">
    <source>
        <dbReference type="ARBA" id="ARBA00023136"/>
    </source>
</evidence>
<organism evidence="15 16">
    <name type="scientific">Tegillarca granosa</name>
    <name type="common">Malaysian cockle</name>
    <name type="synonym">Anadara granosa</name>
    <dbReference type="NCBI Taxonomy" id="220873"/>
    <lineage>
        <taxon>Eukaryota</taxon>
        <taxon>Metazoa</taxon>
        <taxon>Spiralia</taxon>
        <taxon>Lophotrochozoa</taxon>
        <taxon>Mollusca</taxon>
        <taxon>Bivalvia</taxon>
        <taxon>Autobranchia</taxon>
        <taxon>Pteriomorphia</taxon>
        <taxon>Arcoida</taxon>
        <taxon>Arcoidea</taxon>
        <taxon>Arcidae</taxon>
        <taxon>Tegillarca</taxon>
    </lineage>
</organism>
<dbReference type="Gene3D" id="6.10.250.2500">
    <property type="match status" value="1"/>
</dbReference>
<protein>
    <recommendedName>
        <fullName evidence="14">Ion transport domain-containing protein</fullName>
    </recommendedName>
</protein>
<comment type="caution">
    <text evidence="15">The sequence shown here is derived from an EMBL/GenBank/DDBJ whole genome shotgun (WGS) entry which is preliminary data.</text>
</comment>
<sequence>MIFWKNKNKDFIISTVFSTMNINNFDVKALRAFRVLRPLRLVSGVPSLQVVLNAILRAMVPLLHIALLVIFVIIIYAIIGLELFSGRMHKTCFDKVTNEIALEDPHPCSDDGKGYRCNETTQECRYYWEGPNDGITNFDNFGLAMLTVFQCVTMEEFSKEREKAKARGDFQKLREKQQIEEDLRGYLDWITQAEDIDPENEDEYEEIDTNAPHTAKIDEELEKEVDSSEAQTWWYRKSRRLMKWNRRCRRLCRKLVKSTAFYWLVIVMVFLNTCVLTSEHYRQPHWLDDFQEVANLFFVALFTLEMLLKMYSLGLQGYFVSLFNRFDSFVVLCSIIEVILIHTNVMPPLGVSVLRCARLLRILDFPEKFGGIIVKQYAFYCQFIVAILTGEDWNEVMYADILLNVFLAIAVDNLADAQSLTEIDEEKEEQKERIRSIRRSKSKTPEGEKEKPTEEDEGVGMNEDGANETEDEAFGSNLSRKASKRSHMSTRKDSSPTPEHRVQIDLKKDYDSESAGEYRDTKQIPIEEEEDEENQNEDTEGEDANDEEKDSQTPSTMRPRRMSELHIREKVKPIPNASALFIFSPTNKFRVICHRICNHSYFGNIVLACILISSAMLATEDPLDSESERNKILNYFDIFFTSVFTIEIIIKIFTYGLIIHKGSFCRSFFNILDLVVVAVSLISLYLNKTFLP</sequence>
<evidence type="ECO:0000256" key="13">
    <source>
        <dbReference type="SAM" id="Phobius"/>
    </source>
</evidence>
<dbReference type="Gene3D" id="1.10.287.70">
    <property type="match status" value="1"/>
</dbReference>
<evidence type="ECO:0000256" key="11">
    <source>
        <dbReference type="ARBA" id="ARBA00023303"/>
    </source>
</evidence>
<keyword evidence="10 13" id="KW-0472">Membrane</keyword>
<dbReference type="Proteomes" id="UP001217089">
    <property type="component" value="Unassembled WGS sequence"/>
</dbReference>
<comment type="subcellular location">
    <subcellularLocation>
        <location evidence="1">Membrane</location>
        <topology evidence="1">Multi-pass membrane protein</topology>
    </subcellularLocation>
</comment>
<dbReference type="InterPro" id="IPR005446">
    <property type="entry name" value="VDCC_L_a1su"/>
</dbReference>
<evidence type="ECO:0000313" key="16">
    <source>
        <dbReference type="Proteomes" id="UP001217089"/>
    </source>
</evidence>
<dbReference type="PANTHER" id="PTHR45628:SF1">
    <property type="entry name" value="VOLTAGE-DEPENDENT CALCIUM CHANNEL TYPE D SUBUNIT ALPHA-1"/>
    <property type="match status" value="1"/>
</dbReference>
<keyword evidence="3" id="KW-0109">Calcium transport</keyword>
<feature type="domain" description="Ion transport" evidence="14">
    <location>
        <begin position="599"/>
        <end position="686"/>
    </location>
</feature>
<feature type="transmembrane region" description="Helical" evidence="13">
    <location>
        <begin position="62"/>
        <end position="84"/>
    </location>
</feature>
<dbReference type="InterPro" id="IPR005821">
    <property type="entry name" value="Ion_trans_dom"/>
</dbReference>
<dbReference type="Pfam" id="PF00520">
    <property type="entry name" value="Ion_trans"/>
    <property type="match status" value="3"/>
</dbReference>
<feature type="compositionally biased region" description="Basic and acidic residues" evidence="12">
    <location>
        <begin position="443"/>
        <end position="452"/>
    </location>
</feature>
<keyword evidence="5 13" id="KW-0812">Transmembrane</keyword>
<evidence type="ECO:0000256" key="4">
    <source>
        <dbReference type="ARBA" id="ARBA00022673"/>
    </source>
</evidence>
<reference evidence="15 16" key="1">
    <citation type="submission" date="2022-12" db="EMBL/GenBank/DDBJ databases">
        <title>Chromosome-level genome of Tegillarca granosa.</title>
        <authorList>
            <person name="Kim J."/>
        </authorList>
    </citation>
    <scope>NUCLEOTIDE SEQUENCE [LARGE SCALE GENOMIC DNA]</scope>
    <source>
        <strain evidence="15">Teg-2019</strain>
        <tissue evidence="15">Adductor muscle</tissue>
    </source>
</reference>
<keyword evidence="8 13" id="KW-1133">Transmembrane helix</keyword>
<feature type="transmembrane region" description="Helical" evidence="13">
    <location>
        <begin position="290"/>
        <end position="308"/>
    </location>
</feature>
<feature type="transmembrane region" description="Helical" evidence="13">
    <location>
        <begin position="600"/>
        <end position="618"/>
    </location>
</feature>
<proteinExistence type="predicted"/>
<evidence type="ECO:0000256" key="3">
    <source>
        <dbReference type="ARBA" id="ARBA00022568"/>
    </source>
</evidence>
<keyword evidence="9" id="KW-0406">Ion transport</keyword>
<feature type="compositionally biased region" description="Acidic residues" evidence="12">
    <location>
        <begin position="526"/>
        <end position="549"/>
    </location>
</feature>
<feature type="region of interest" description="Disordered" evidence="12">
    <location>
        <begin position="423"/>
        <end position="563"/>
    </location>
</feature>
<keyword evidence="6" id="KW-0106">Calcium</keyword>
<feature type="transmembrane region" description="Helical" evidence="13">
    <location>
        <begin position="668"/>
        <end position="686"/>
    </location>
</feature>
<feature type="compositionally biased region" description="Basic and acidic residues" evidence="12">
    <location>
        <begin position="490"/>
        <end position="522"/>
    </location>
</feature>
<feature type="transmembrane region" description="Helical" evidence="13">
    <location>
        <begin position="260"/>
        <end position="278"/>
    </location>
</feature>
<evidence type="ECO:0000256" key="9">
    <source>
        <dbReference type="ARBA" id="ARBA00023065"/>
    </source>
</evidence>
<keyword evidence="4" id="KW-0107">Calcium channel</keyword>
<evidence type="ECO:0000256" key="6">
    <source>
        <dbReference type="ARBA" id="ARBA00022837"/>
    </source>
</evidence>
<keyword evidence="7" id="KW-0851">Voltage-gated channel</keyword>
<accession>A0ABQ9EB53</accession>
<evidence type="ECO:0000313" key="15">
    <source>
        <dbReference type="EMBL" id="KAJ8301679.1"/>
    </source>
</evidence>
<dbReference type="InterPro" id="IPR050599">
    <property type="entry name" value="VDCC_alpha-1_subunit"/>
</dbReference>
<evidence type="ECO:0000256" key="1">
    <source>
        <dbReference type="ARBA" id="ARBA00004141"/>
    </source>
</evidence>
<keyword evidence="16" id="KW-1185">Reference proteome</keyword>
<evidence type="ECO:0000259" key="14">
    <source>
        <dbReference type="Pfam" id="PF00520"/>
    </source>
</evidence>
<gene>
    <name evidence="15" type="ORF">KUTeg_020666</name>
</gene>
<dbReference type="InterPro" id="IPR027359">
    <property type="entry name" value="Volt_channel_dom_sf"/>
</dbReference>
<dbReference type="Gene3D" id="1.20.120.350">
    <property type="entry name" value="Voltage-gated potassium channels. Chain C"/>
    <property type="match status" value="2"/>
</dbReference>
<keyword evidence="2" id="KW-0813">Transport</keyword>
<feature type="transmembrane region" description="Helical" evidence="13">
    <location>
        <begin position="638"/>
        <end position="659"/>
    </location>
</feature>
<dbReference type="EMBL" id="JARBDR010000918">
    <property type="protein sequence ID" value="KAJ8301679.1"/>
    <property type="molecule type" value="Genomic_DNA"/>
</dbReference>
<dbReference type="PRINTS" id="PR01630">
    <property type="entry name" value="LVDCCALPHA1"/>
</dbReference>
<evidence type="ECO:0000256" key="2">
    <source>
        <dbReference type="ARBA" id="ARBA00022448"/>
    </source>
</evidence>
<dbReference type="PANTHER" id="PTHR45628">
    <property type="entry name" value="VOLTAGE-DEPENDENT CALCIUM CHANNEL TYPE A SUBUNIT ALPHA-1"/>
    <property type="match status" value="1"/>
</dbReference>
<feature type="domain" description="Ion transport" evidence="14">
    <location>
        <begin position="14"/>
        <end position="157"/>
    </location>
</feature>
<dbReference type="SUPFAM" id="SSF81324">
    <property type="entry name" value="Voltage-gated potassium channels"/>
    <property type="match status" value="3"/>
</dbReference>
<feature type="domain" description="Ion transport" evidence="14">
    <location>
        <begin position="259"/>
        <end position="372"/>
    </location>
</feature>
<keyword evidence="11" id="KW-0407">Ion channel</keyword>
<evidence type="ECO:0000256" key="8">
    <source>
        <dbReference type="ARBA" id="ARBA00022989"/>
    </source>
</evidence>
<evidence type="ECO:0000256" key="7">
    <source>
        <dbReference type="ARBA" id="ARBA00022882"/>
    </source>
</evidence>
<feature type="transmembrane region" description="Helical" evidence="13">
    <location>
        <begin position="38"/>
        <end position="56"/>
    </location>
</feature>
<evidence type="ECO:0000256" key="5">
    <source>
        <dbReference type="ARBA" id="ARBA00022692"/>
    </source>
</evidence>
<evidence type="ECO:0000256" key="12">
    <source>
        <dbReference type="SAM" id="MobiDB-lite"/>
    </source>
</evidence>